<proteinExistence type="predicted"/>
<dbReference type="Proteomes" id="UP000075349">
    <property type="component" value="Unassembled WGS sequence"/>
</dbReference>
<protein>
    <submittedName>
        <fullName evidence="1">Uncharacterized protein</fullName>
    </submittedName>
</protein>
<sequence length="59" mass="6861">MKINWLWSFLSSFDNSFRFLGKSALFFNVSFEQLPQLNLGIVRGQQVWCKVALVVLHSL</sequence>
<gene>
    <name evidence="1" type="ORF">AUQ44_01660</name>
</gene>
<dbReference type="AlphaFoldDB" id="A0A151JGC7"/>
<name>A0A151JGC7_9VIBR</name>
<dbReference type="EMBL" id="LOMK01000001">
    <property type="protein sequence ID" value="KYN24633.1"/>
    <property type="molecule type" value="Genomic_DNA"/>
</dbReference>
<evidence type="ECO:0000313" key="1">
    <source>
        <dbReference type="EMBL" id="KYN24633.1"/>
    </source>
</evidence>
<evidence type="ECO:0000313" key="2">
    <source>
        <dbReference type="Proteomes" id="UP000075349"/>
    </source>
</evidence>
<comment type="caution">
    <text evidence="1">The sequence shown here is derived from an EMBL/GenBank/DDBJ whole genome shotgun (WGS) entry which is preliminary data.</text>
</comment>
<organism evidence="1 2">
    <name type="scientific">Vibrio cidicii</name>
    <dbReference type="NCBI Taxonomy" id="1763883"/>
    <lineage>
        <taxon>Bacteria</taxon>
        <taxon>Pseudomonadati</taxon>
        <taxon>Pseudomonadota</taxon>
        <taxon>Gammaproteobacteria</taxon>
        <taxon>Vibrionales</taxon>
        <taxon>Vibrionaceae</taxon>
        <taxon>Vibrio</taxon>
    </lineage>
</organism>
<accession>A0A151JGC7</accession>
<reference evidence="2" key="1">
    <citation type="submission" date="2015-12" db="EMBL/GenBank/DDBJ databases">
        <authorList>
            <person name="Tarr C.L."/>
            <person name="Gladney L.M."/>
        </authorList>
    </citation>
    <scope>NUCLEOTIDE SEQUENCE [LARGE SCALE GENOMIC DNA]</scope>
    <source>
        <strain evidence="2">2756-81</strain>
    </source>
</reference>